<evidence type="ECO:0000313" key="1">
    <source>
        <dbReference type="EMBL" id="KAK0956449.1"/>
    </source>
</evidence>
<keyword evidence="2" id="KW-1185">Reference proteome</keyword>
<accession>A0AAN6H641</accession>
<gene>
    <name evidence="1" type="ORF">LTR91_022358</name>
</gene>
<dbReference type="Proteomes" id="UP001175353">
    <property type="component" value="Unassembled WGS sequence"/>
</dbReference>
<dbReference type="AlphaFoldDB" id="A0AAN6H641"/>
<protein>
    <submittedName>
        <fullName evidence="1">Uncharacterized protein</fullName>
    </submittedName>
</protein>
<organism evidence="1 2">
    <name type="scientific">Friedmanniomyces endolithicus</name>
    <dbReference type="NCBI Taxonomy" id="329885"/>
    <lineage>
        <taxon>Eukaryota</taxon>
        <taxon>Fungi</taxon>
        <taxon>Dikarya</taxon>
        <taxon>Ascomycota</taxon>
        <taxon>Pezizomycotina</taxon>
        <taxon>Dothideomycetes</taxon>
        <taxon>Dothideomycetidae</taxon>
        <taxon>Mycosphaerellales</taxon>
        <taxon>Teratosphaeriaceae</taxon>
        <taxon>Friedmanniomyces</taxon>
    </lineage>
</organism>
<reference evidence="1" key="1">
    <citation type="submission" date="2023-06" db="EMBL/GenBank/DDBJ databases">
        <title>Black Yeasts Isolated from many extreme environments.</title>
        <authorList>
            <person name="Coleine C."/>
            <person name="Stajich J.E."/>
            <person name="Selbmann L."/>
        </authorList>
    </citation>
    <scope>NUCLEOTIDE SEQUENCE</scope>
    <source>
        <strain evidence="1">CCFEE 5200</strain>
    </source>
</reference>
<proteinExistence type="predicted"/>
<sequence>MSLRRVSSGVLGNKMRICVSETLFTTANLTGNHSSNEPGVEVRSVKIGSNAIETATEIDALKKGGIGFETNIEMIRIARVDSAQAGRHGRQYNL</sequence>
<evidence type="ECO:0000313" key="2">
    <source>
        <dbReference type="Proteomes" id="UP001175353"/>
    </source>
</evidence>
<name>A0AAN6H641_9PEZI</name>
<comment type="caution">
    <text evidence="1">The sequence shown here is derived from an EMBL/GenBank/DDBJ whole genome shotgun (WGS) entry which is preliminary data.</text>
</comment>
<dbReference type="EMBL" id="JAUJLE010000436">
    <property type="protein sequence ID" value="KAK0956449.1"/>
    <property type="molecule type" value="Genomic_DNA"/>
</dbReference>